<dbReference type="PRINTS" id="PR00080">
    <property type="entry name" value="SDRFAMILY"/>
</dbReference>
<dbReference type="PANTHER" id="PTHR44229:SF4">
    <property type="entry name" value="15-HYDROXYPROSTAGLANDIN DEHYDROGENASE [NAD(+)]"/>
    <property type="match status" value="1"/>
</dbReference>
<dbReference type="GO" id="GO:0005737">
    <property type="term" value="C:cytoplasm"/>
    <property type="evidence" value="ECO:0007669"/>
    <property type="project" value="TreeGrafter"/>
</dbReference>
<accession>A0A1Y1WNS0</accession>
<comment type="caution">
    <text evidence="4">The sequence shown here is derived from an EMBL/GenBank/DDBJ whole genome shotgun (WGS) entry which is preliminary data.</text>
</comment>
<organism evidence="4 5">
    <name type="scientific">Linderina pennispora</name>
    <dbReference type="NCBI Taxonomy" id="61395"/>
    <lineage>
        <taxon>Eukaryota</taxon>
        <taxon>Fungi</taxon>
        <taxon>Fungi incertae sedis</taxon>
        <taxon>Zoopagomycota</taxon>
        <taxon>Kickxellomycotina</taxon>
        <taxon>Kickxellomycetes</taxon>
        <taxon>Kickxellales</taxon>
        <taxon>Kickxellaceae</taxon>
        <taxon>Linderina</taxon>
    </lineage>
</organism>
<keyword evidence="5" id="KW-1185">Reference proteome</keyword>
<protein>
    <submittedName>
        <fullName evidence="4">15-hydroxyprostaglandin dehydrogenase [NAD+]-like protein</fullName>
    </submittedName>
</protein>
<keyword evidence="2" id="KW-0560">Oxidoreductase</keyword>
<evidence type="ECO:0000313" key="4">
    <source>
        <dbReference type="EMBL" id="ORX74948.1"/>
    </source>
</evidence>
<dbReference type="Pfam" id="PF00106">
    <property type="entry name" value="adh_short"/>
    <property type="match status" value="1"/>
</dbReference>
<dbReference type="STRING" id="61395.A0A1Y1WNS0"/>
<dbReference type="PRINTS" id="PR00081">
    <property type="entry name" value="GDHRDH"/>
</dbReference>
<sequence>MQISGKVAVITGGSRGFGKRLAEMITDKGGKVVLGDILEIGQQVAEQLNAQHGKKVAVFQKCDVTKFSDISALVDRAVSEFGVLDIMVNNAGIGGSVPWAEDDGQALSRTIDVNLKGPIEGTRVAVRYFMENARRGCVVNVSSMMGFFPAEFGPVYGATKSGVVNFTASCATLALLDQPIHVNAVAPNFADTDMGRDAKLGGDNKIFEKNGMLTVDEVVVEMIRCIEDETLAGDTIKILAGFKPLVHKGRKAVPSGIITKPKSKL</sequence>
<dbReference type="SUPFAM" id="SSF51735">
    <property type="entry name" value="NAD(P)-binding Rossmann-fold domains"/>
    <property type="match status" value="1"/>
</dbReference>
<dbReference type="AlphaFoldDB" id="A0A1Y1WNS0"/>
<reference evidence="4 5" key="1">
    <citation type="submission" date="2016-07" db="EMBL/GenBank/DDBJ databases">
        <title>Pervasive Adenine N6-methylation of Active Genes in Fungi.</title>
        <authorList>
            <consortium name="DOE Joint Genome Institute"/>
            <person name="Mondo S.J."/>
            <person name="Dannebaum R.O."/>
            <person name="Kuo R.C."/>
            <person name="Labutti K."/>
            <person name="Haridas S."/>
            <person name="Kuo A."/>
            <person name="Salamov A."/>
            <person name="Ahrendt S.R."/>
            <person name="Lipzen A."/>
            <person name="Sullivan W."/>
            <person name="Andreopoulos W.B."/>
            <person name="Clum A."/>
            <person name="Lindquist E."/>
            <person name="Daum C."/>
            <person name="Ramamoorthy G.K."/>
            <person name="Gryganskyi A."/>
            <person name="Culley D."/>
            <person name="Magnuson J.K."/>
            <person name="James T.Y."/>
            <person name="O'Malley M.A."/>
            <person name="Stajich J.E."/>
            <person name="Spatafora J.W."/>
            <person name="Visel A."/>
            <person name="Grigoriev I.V."/>
        </authorList>
    </citation>
    <scope>NUCLEOTIDE SEQUENCE [LARGE SCALE GENOMIC DNA]</scope>
    <source>
        <strain evidence="4 5">ATCC 12442</strain>
    </source>
</reference>
<dbReference type="RefSeq" id="XP_040748159.1">
    <property type="nucleotide sequence ID" value="XM_040886357.1"/>
</dbReference>
<dbReference type="InterPro" id="IPR002347">
    <property type="entry name" value="SDR_fam"/>
</dbReference>
<dbReference type="InterPro" id="IPR036291">
    <property type="entry name" value="NAD(P)-bd_dom_sf"/>
</dbReference>
<dbReference type="PANTHER" id="PTHR44229">
    <property type="entry name" value="15-HYDROXYPROSTAGLANDIN DEHYDROGENASE [NAD(+)]"/>
    <property type="match status" value="1"/>
</dbReference>
<dbReference type="Gene3D" id="3.40.50.720">
    <property type="entry name" value="NAD(P)-binding Rossmann-like Domain"/>
    <property type="match status" value="1"/>
</dbReference>
<dbReference type="EMBL" id="MCFD01000001">
    <property type="protein sequence ID" value="ORX74948.1"/>
    <property type="molecule type" value="Genomic_DNA"/>
</dbReference>
<dbReference type="Proteomes" id="UP000193922">
    <property type="component" value="Unassembled WGS sequence"/>
</dbReference>
<proteinExistence type="inferred from homology"/>
<evidence type="ECO:0000313" key="5">
    <source>
        <dbReference type="Proteomes" id="UP000193922"/>
    </source>
</evidence>
<evidence type="ECO:0000256" key="1">
    <source>
        <dbReference type="ARBA" id="ARBA00006484"/>
    </source>
</evidence>
<comment type="similarity">
    <text evidence="1 3">Belongs to the short-chain dehydrogenases/reductases (SDR) family.</text>
</comment>
<gene>
    <name evidence="4" type="ORF">DL89DRAFT_264739</name>
</gene>
<dbReference type="GeneID" id="63803005"/>
<evidence type="ECO:0000256" key="2">
    <source>
        <dbReference type="ARBA" id="ARBA00023002"/>
    </source>
</evidence>
<dbReference type="OrthoDB" id="417891at2759"/>
<name>A0A1Y1WNS0_9FUNG</name>
<evidence type="ECO:0000256" key="3">
    <source>
        <dbReference type="RuleBase" id="RU000363"/>
    </source>
</evidence>
<dbReference type="GO" id="GO:0016616">
    <property type="term" value="F:oxidoreductase activity, acting on the CH-OH group of donors, NAD or NADP as acceptor"/>
    <property type="evidence" value="ECO:0007669"/>
    <property type="project" value="TreeGrafter"/>
</dbReference>